<reference evidence="1" key="1">
    <citation type="submission" date="2022-03" db="EMBL/GenBank/DDBJ databases">
        <title>Draft genome sequence of Aduncisulcus paluster, a free-living microaerophilic Fornicata.</title>
        <authorList>
            <person name="Yuyama I."/>
            <person name="Kume K."/>
            <person name="Tamura T."/>
            <person name="Inagaki Y."/>
            <person name="Hashimoto T."/>
        </authorList>
    </citation>
    <scope>NUCLEOTIDE SEQUENCE</scope>
    <source>
        <strain evidence="1">NY0171</strain>
    </source>
</reference>
<evidence type="ECO:0000313" key="1">
    <source>
        <dbReference type="EMBL" id="GKT31531.1"/>
    </source>
</evidence>
<name>A0ABQ5KI20_9EUKA</name>
<dbReference type="Proteomes" id="UP001057375">
    <property type="component" value="Unassembled WGS sequence"/>
</dbReference>
<dbReference type="EMBL" id="BQXS01009691">
    <property type="protein sequence ID" value="GKT31531.1"/>
    <property type="molecule type" value="Genomic_DNA"/>
</dbReference>
<organism evidence="1 2">
    <name type="scientific">Aduncisulcus paluster</name>
    <dbReference type="NCBI Taxonomy" id="2918883"/>
    <lineage>
        <taxon>Eukaryota</taxon>
        <taxon>Metamonada</taxon>
        <taxon>Carpediemonas-like organisms</taxon>
        <taxon>Aduncisulcus</taxon>
    </lineage>
</organism>
<protein>
    <submittedName>
        <fullName evidence="1">Uncharacterized protein</fullName>
    </submittedName>
</protein>
<feature type="non-terminal residue" evidence="1">
    <location>
        <position position="796"/>
    </location>
</feature>
<proteinExistence type="predicted"/>
<keyword evidence="2" id="KW-1185">Reference proteome</keyword>
<comment type="caution">
    <text evidence="1">The sequence shown here is derived from an EMBL/GenBank/DDBJ whole genome shotgun (WGS) entry which is preliminary data.</text>
</comment>
<evidence type="ECO:0000313" key="2">
    <source>
        <dbReference type="Proteomes" id="UP001057375"/>
    </source>
</evidence>
<accession>A0ABQ5KI20</accession>
<gene>
    <name evidence="1" type="ORF">ADUPG1_005944</name>
</gene>
<sequence length="796" mass="90646">MSQNIKAIKPNEDQYRSYYGSSPYRFFGPNLQGPSILLSFDKDTVVKDGGRSCTDCDGEKFSSCTSKFSGFTFSFKNISIPFTSAVPMRGIYILANNNDGPPSLDIKFTHSDGKVTSRNYEFESHGKKDRKQSNGEYYYSYTPSASFWHYLPVDLSVVKCEIEGRGMWEDYYPKAGATKTSIREMFFVRGETARETELRELVEKKSTEMVCLHFLSVPMRGIYILANNNDGPPSLDIKFTHSDGKVTSRNYEFESHGKKDRKQSNGEYYYSYTPSASFWHYLPVDLSVVKCEIEGRGMWEDYYPKAGATKTSIREMFFVRGETARETELRELVEKKSTEMLILKSEFLKEGDSHNPPISYSDPTILLTNLKRVSGEDEDERALSRPFDMTPSLQGMLKGEELCWFSYLSLPFYTAVPELKGAYIYSPKYGEKVWHFLRIFLYDVVKCEILGGCKEGSRGLCGCSSIHGMIFVREESFGEKVNRETFLFPPVIKIESSSRPNTHLSAASLCNPSIPYSDPTIIPLPIDEVSGCDDNWGKQSLYYDKSDDIQGILRGEPKLCLFSQIHIPFASPISHLEGVYVCCDHYYGPRSLILRFTEERKVSSKRFSLPEPKNRSEWIFLPIDLPNVVCCDITAGGTWTDEDSRRSYLDGLIFVRAETPKELQDRKDRKKSISAAPSITSTLYSHKDRQHPPVALDSTQTIPLNVAGSIACDDSFCKESDRFDRSSTVRRMLRGECCASFSHLSIPFQDKCCPKGVYICFKQNKKTPAFRFVFTHSDGKQTFMKCAVEDLEHKHE</sequence>